<evidence type="ECO:0000313" key="2">
    <source>
        <dbReference type="Proteomes" id="UP000034934"/>
    </source>
</evidence>
<proteinExistence type="predicted"/>
<name>A0A0G0AVG7_9BACT</name>
<evidence type="ECO:0000313" key="1">
    <source>
        <dbReference type="EMBL" id="KKP30645.1"/>
    </source>
</evidence>
<dbReference type="AlphaFoldDB" id="A0A0G0AVG7"/>
<dbReference type="EMBL" id="LBOG01000001">
    <property type="protein sequence ID" value="KKP30645.1"/>
    <property type="molecule type" value="Genomic_DNA"/>
</dbReference>
<sequence>MKKDFSNLKKEIRNLKDKKKILSVIIYGSAISNKKKVNDLDGIIVVKEVNSSLLPFFNLLNTKYEKLDFNIYTYEELIKKISFYTREFKLEYLAKGNCIYGENLLKKEFSKISKFEYRHSLLIRTIEHLQMVRHKFFTSKIDDDQKRVYLEKYFWRISRNLLLFKGEHNHTSVNKLSQKDILKKLYTLKLYDYVPKINSQLTLDEFFDCFVLISKAIIECRKEIS</sequence>
<organism evidence="1 2">
    <name type="scientific">Candidatus Nomurabacteria bacterium GW2011_GWF1_31_48</name>
    <dbReference type="NCBI Taxonomy" id="1618767"/>
    <lineage>
        <taxon>Bacteria</taxon>
        <taxon>Candidatus Nomuraibacteriota</taxon>
    </lineage>
</organism>
<protein>
    <submittedName>
        <fullName evidence="1">Uncharacterized protein</fullName>
    </submittedName>
</protein>
<accession>A0A0G0AVG7</accession>
<reference evidence="1 2" key="1">
    <citation type="journal article" date="2015" name="Nature">
        <title>rRNA introns, odd ribosomes, and small enigmatic genomes across a large radiation of phyla.</title>
        <authorList>
            <person name="Brown C.T."/>
            <person name="Hug L.A."/>
            <person name="Thomas B.C."/>
            <person name="Sharon I."/>
            <person name="Castelle C.J."/>
            <person name="Singh A."/>
            <person name="Wilkins M.J."/>
            <person name="Williams K.H."/>
            <person name="Banfield J.F."/>
        </authorList>
    </citation>
    <scope>NUCLEOTIDE SEQUENCE [LARGE SCALE GENOMIC DNA]</scope>
</reference>
<dbReference type="Proteomes" id="UP000034934">
    <property type="component" value="Unassembled WGS sequence"/>
</dbReference>
<comment type="caution">
    <text evidence="1">The sequence shown here is derived from an EMBL/GenBank/DDBJ whole genome shotgun (WGS) entry which is preliminary data.</text>
</comment>
<gene>
    <name evidence="1" type="ORF">UR19_C0001G0029</name>
</gene>